<proteinExistence type="predicted"/>
<evidence type="ECO:0000256" key="1">
    <source>
        <dbReference type="SAM" id="MobiDB-lite"/>
    </source>
</evidence>
<organism evidence="2 3">
    <name type="scientific">Termitidicoccus mucosus</name>
    <dbReference type="NCBI Taxonomy" id="1184151"/>
    <lineage>
        <taxon>Bacteria</taxon>
        <taxon>Pseudomonadati</taxon>
        <taxon>Verrucomicrobiota</taxon>
        <taxon>Opitutia</taxon>
        <taxon>Opitutales</taxon>
        <taxon>Opitutaceae</taxon>
        <taxon>Termitidicoccus</taxon>
    </lineage>
</organism>
<evidence type="ECO:0000313" key="2">
    <source>
        <dbReference type="EMBL" id="OAM89965.1"/>
    </source>
</evidence>
<feature type="compositionally biased region" description="Polar residues" evidence="1">
    <location>
        <begin position="43"/>
        <end position="68"/>
    </location>
</feature>
<dbReference type="Proteomes" id="UP000078486">
    <property type="component" value="Unassembled WGS sequence"/>
</dbReference>
<name>A0A178IL28_9BACT</name>
<reference evidence="2 3" key="1">
    <citation type="submission" date="2016-01" db="EMBL/GenBank/DDBJ databases">
        <title>High potential of lignocellulose degradation of a new Verrucomicrobia species.</title>
        <authorList>
            <person name="Wang Y."/>
            <person name="Shi Y."/>
            <person name="Qiu Z."/>
            <person name="Liu S."/>
            <person name="Yang H."/>
        </authorList>
    </citation>
    <scope>NUCLEOTIDE SEQUENCE [LARGE SCALE GENOMIC DNA]</scope>
    <source>
        <strain evidence="2 3">TSB47</strain>
    </source>
</reference>
<feature type="region of interest" description="Disordered" evidence="1">
    <location>
        <begin position="34"/>
        <end position="72"/>
    </location>
</feature>
<dbReference type="AlphaFoldDB" id="A0A178IL28"/>
<keyword evidence="3" id="KW-1185">Reference proteome</keyword>
<accession>A0A178IL28</accession>
<sequence length="162" mass="17633">MRHACGVFVFTRRKNAREKSGQIRSRARLYFDSMNGGRMRGETTASMNTQNKTNPVQISAHPSAQTPARASAGDDAFFTDPVGPKAEARAMAAEAITHVLLWISEGTTLEQHGLRASLVLHQVRPDLIGGMTLEEIGGLAGCTRQTVHKLADDFRKNMGLVS</sequence>
<dbReference type="EMBL" id="LRRQ01000076">
    <property type="protein sequence ID" value="OAM89965.1"/>
    <property type="molecule type" value="Genomic_DNA"/>
</dbReference>
<comment type="caution">
    <text evidence="2">The sequence shown here is derived from an EMBL/GenBank/DDBJ whole genome shotgun (WGS) entry which is preliminary data.</text>
</comment>
<evidence type="ECO:0000313" key="3">
    <source>
        <dbReference type="Proteomes" id="UP000078486"/>
    </source>
</evidence>
<gene>
    <name evidence="2" type="ORF">AW736_11715</name>
</gene>
<protein>
    <submittedName>
        <fullName evidence="2">Uncharacterized protein</fullName>
    </submittedName>
</protein>
<dbReference type="STRING" id="1184151.AW736_11715"/>